<dbReference type="Pfam" id="PF00353">
    <property type="entry name" value="HemolysinCabind"/>
    <property type="match status" value="3"/>
</dbReference>
<dbReference type="NCBIfam" id="NF033510">
    <property type="entry name" value="Ca_tandemer"/>
    <property type="match status" value="2"/>
</dbReference>
<dbReference type="SUPFAM" id="SSF51120">
    <property type="entry name" value="beta-Roll"/>
    <property type="match status" value="3"/>
</dbReference>
<dbReference type="InterPro" id="IPR001343">
    <property type="entry name" value="Hemolysn_Ca-bd"/>
</dbReference>
<comment type="caution">
    <text evidence="4">The sequence shown here is derived from an EMBL/GenBank/DDBJ whole genome shotgun (WGS) entry which is preliminary data.</text>
</comment>
<dbReference type="Pfam" id="PF19078">
    <property type="entry name" value="Big_12"/>
    <property type="match status" value="3"/>
</dbReference>
<dbReference type="InterPro" id="IPR013783">
    <property type="entry name" value="Ig-like_fold"/>
</dbReference>
<dbReference type="InterPro" id="IPR011049">
    <property type="entry name" value="Serralysin-like_metalloprot_C"/>
</dbReference>
<evidence type="ECO:0000259" key="3">
    <source>
        <dbReference type="Pfam" id="PF19078"/>
    </source>
</evidence>
<feature type="domain" description="Bacterial Ig-like" evidence="3">
    <location>
        <begin position="684"/>
        <end position="782"/>
    </location>
</feature>
<dbReference type="InterPro" id="IPR014756">
    <property type="entry name" value="Ig_E-set"/>
</dbReference>
<dbReference type="Proteomes" id="UP000611708">
    <property type="component" value="Unassembled WGS sequence"/>
</dbReference>
<dbReference type="InterPro" id="IPR044016">
    <property type="entry name" value="Big_13"/>
</dbReference>
<dbReference type="InterPro" id="IPR044048">
    <property type="entry name" value="Big_12"/>
</dbReference>
<feature type="domain" description="Bacterial Ig-like" evidence="2">
    <location>
        <begin position="487"/>
        <end position="576"/>
    </location>
</feature>
<feature type="region of interest" description="Disordered" evidence="1">
    <location>
        <begin position="482"/>
        <end position="513"/>
    </location>
</feature>
<dbReference type="EMBL" id="JADQDN010000007">
    <property type="protein sequence ID" value="MBF9197372.1"/>
    <property type="molecule type" value="Genomic_DNA"/>
</dbReference>
<dbReference type="PANTHER" id="PTHR34677:SF3">
    <property type="entry name" value="BACTERIAL IG-LIKE DOMAIN-CONTAINING PROTEIN"/>
    <property type="match status" value="1"/>
</dbReference>
<dbReference type="InterPro" id="IPR018511">
    <property type="entry name" value="Hemolysin-typ_Ca-bd_CS"/>
</dbReference>
<name>A0ABS0HW35_9HYPH</name>
<dbReference type="SUPFAM" id="SSF81296">
    <property type="entry name" value="E set domains"/>
    <property type="match status" value="1"/>
</dbReference>
<evidence type="ECO:0000313" key="5">
    <source>
        <dbReference type="Proteomes" id="UP000611708"/>
    </source>
</evidence>
<dbReference type="Gene3D" id="2.150.10.10">
    <property type="entry name" value="Serralysin-like metalloprotease, C-terminal"/>
    <property type="match status" value="3"/>
</dbReference>
<protein>
    <submittedName>
        <fullName evidence="4">Ig-like domain-containing protein</fullName>
    </submittedName>
</protein>
<sequence>MMDLRATRNADFDPARWDHLYFQNGMPAVEYSPSQMDVQIFLDWDLIVYGTDSANYEDLFLESPVSFGSLLWARPDNAGYYFDFSQNTHRVSLTGGNYRDYLIGGLNTDTLTGSGGLDRFQGTAQTLAGDTITDIQDGESITLLSGTLQSASLNGNVLAYTVDGASYTMLVNGAASRIAVANNTITFDNTAPFVASISRANPSPTATGPISYTVTFSETVTGLDVSDFALVTSGLSGAFISQVTGSGSTYTLVVNAGSGNGTAQLQLIYGNTGISDAAGNLITGGFTGGQVYMVDQLAPDTTITATPPTLSNSSSATFTFSSNESGGRFEWTLDGSAYATATSPKTVTGLADGSHTIFVRAIDQAGNIDGSPATYTWVIDTTAPTLTIASDVETLKAGETAVITFTFSEDPGLTFTLADISVSGGSLGALSGTGLTRTAVFTPGVGFDSGTASITVASGSYADQAGNSGGAGTTPLLTFDTQAPVAPSTPDLDASSDTGRTNDDNITSDTTPTFIGTAEAGTTVSLYDGAVAIGSAVATGGLWSITSTPLAEGPHSITAVATDPAGNHSLASGALALEITTQAPATEVTGVVFSSDTGASVTDRITKVAAQTISGSLSANLAEGERVEVSFDNGSGWTPAAAPAGSAFWSLNTTLAAGTHNLQVRVTNAVDKSGPVHIWDYTLDTHSPGVTIESSASQLHAGETATITFTFTEDPGANFTWDGSAGDVLVSGGTLSAISGTGLTRTAIFMPSAGTQNGTASITVSAGAYADLAGNFGTTGATPSLHFDTLAPGAPSAPALAASSDSGNSSNDNLTNNSALTLTGTAEAGVTIRLYDTDGVTEIGSGIAIGGTWSITTSPLAAGSHTVSAKATDAMGNRSPVSTGLTVVIDVAAPTLVQSSPVDNSGHVVPTADLVLTFSEAVHRGNGTIDLYDSTGALIESFDVATSGRISIAGDVLTVDPTNPLSNGNGHYYLNVSAGALKDAAGNSFAGIGDRTTFNFSVIVDEPSGPVTVPNAKGGVDITITDPSQLTAALGTSGVDHVFYSGPGTVRLPGTIENVTLTGGDGSAMGNTQRNTLRGGSGNNALNGQGGNDLLYGSSGDDRLSGGSGRDRLEGGSGDDLLLAGSGHDTISGSAGNDTISAGAGNDVIYSGLGADVIEDGGGRDAFVFNTRIGKGQADMLKHFNVEPDTIWLENAIFKGVGGRGWLKADAFHIGVKASDKEDRIIYNAKKGMLYYDADGLDGQGQIAFAKLSKHLKITEKDFFII</sequence>
<dbReference type="Gene3D" id="2.60.40.10">
    <property type="entry name" value="Immunoglobulins"/>
    <property type="match status" value="4"/>
</dbReference>
<feature type="domain" description="Bacterial Ig-like" evidence="2">
    <location>
        <begin position="797"/>
        <end position="890"/>
    </location>
</feature>
<accession>A0ABS0HW35</accession>
<dbReference type="RefSeq" id="WP_196264730.1">
    <property type="nucleotide sequence ID" value="NZ_JADQDN010000007.1"/>
</dbReference>
<feature type="region of interest" description="Disordered" evidence="1">
    <location>
        <begin position="796"/>
        <end position="815"/>
    </location>
</feature>
<feature type="compositionally biased region" description="Polar residues" evidence="1">
    <location>
        <begin position="495"/>
        <end position="513"/>
    </location>
</feature>
<gene>
    <name evidence="4" type="ORF">I2H36_15105</name>
</gene>
<feature type="domain" description="Bacterial Ig-like" evidence="3">
    <location>
        <begin position="380"/>
        <end position="472"/>
    </location>
</feature>
<dbReference type="PROSITE" id="PS00330">
    <property type="entry name" value="HEMOLYSIN_CALCIUM"/>
    <property type="match status" value="2"/>
</dbReference>
<proteinExistence type="predicted"/>
<dbReference type="PANTHER" id="PTHR34677">
    <property type="match status" value="1"/>
</dbReference>
<feature type="compositionally biased region" description="Basic and acidic residues" evidence="1">
    <location>
        <begin position="1100"/>
        <end position="1114"/>
    </location>
</feature>
<evidence type="ECO:0000256" key="1">
    <source>
        <dbReference type="SAM" id="MobiDB-lite"/>
    </source>
</evidence>
<reference evidence="4 5" key="1">
    <citation type="submission" date="2020-11" db="EMBL/GenBank/DDBJ databases">
        <authorList>
            <person name="Kim M.K."/>
        </authorList>
    </citation>
    <scope>NUCLEOTIDE SEQUENCE [LARGE SCALE GENOMIC DNA]</scope>
    <source>
        <strain evidence="4 5">BT290</strain>
    </source>
</reference>
<dbReference type="PRINTS" id="PR00313">
    <property type="entry name" value="CABNDNGRPT"/>
</dbReference>
<evidence type="ECO:0000259" key="2">
    <source>
        <dbReference type="Pfam" id="PF19077"/>
    </source>
</evidence>
<organism evidence="4 5">
    <name type="scientific">Microvirga terrestris</name>
    <dbReference type="NCBI Taxonomy" id="2791024"/>
    <lineage>
        <taxon>Bacteria</taxon>
        <taxon>Pseudomonadati</taxon>
        <taxon>Pseudomonadota</taxon>
        <taxon>Alphaproteobacteria</taxon>
        <taxon>Hyphomicrobiales</taxon>
        <taxon>Methylobacteriaceae</taxon>
        <taxon>Microvirga</taxon>
    </lineage>
</organism>
<feature type="domain" description="Bacterial Ig-like" evidence="3">
    <location>
        <begin position="188"/>
        <end position="284"/>
    </location>
</feature>
<dbReference type="Pfam" id="PF19077">
    <property type="entry name" value="Big_13"/>
    <property type="match status" value="2"/>
</dbReference>
<feature type="compositionally biased region" description="Polar residues" evidence="1">
    <location>
        <begin position="1069"/>
        <end position="1087"/>
    </location>
</feature>
<feature type="region of interest" description="Disordered" evidence="1">
    <location>
        <begin position="1062"/>
        <end position="1119"/>
    </location>
</feature>
<evidence type="ECO:0000313" key="4">
    <source>
        <dbReference type="EMBL" id="MBF9197372.1"/>
    </source>
</evidence>
<keyword evidence="5" id="KW-1185">Reference proteome</keyword>